<dbReference type="SUPFAM" id="SSF53098">
    <property type="entry name" value="Ribonuclease H-like"/>
    <property type="match status" value="1"/>
</dbReference>
<accession>A0AAW2LZI5</accession>
<reference evidence="2" key="2">
    <citation type="journal article" date="2024" name="Plant">
        <title>Genomic evolution and insights into agronomic trait innovations of Sesamum species.</title>
        <authorList>
            <person name="Miao H."/>
            <person name="Wang L."/>
            <person name="Qu L."/>
            <person name="Liu H."/>
            <person name="Sun Y."/>
            <person name="Le M."/>
            <person name="Wang Q."/>
            <person name="Wei S."/>
            <person name="Zheng Y."/>
            <person name="Lin W."/>
            <person name="Duan Y."/>
            <person name="Cao H."/>
            <person name="Xiong S."/>
            <person name="Wang X."/>
            <person name="Wei L."/>
            <person name="Li C."/>
            <person name="Ma Q."/>
            <person name="Ju M."/>
            <person name="Zhao R."/>
            <person name="Li G."/>
            <person name="Mu C."/>
            <person name="Tian Q."/>
            <person name="Mei H."/>
            <person name="Zhang T."/>
            <person name="Gao T."/>
            <person name="Zhang H."/>
        </authorList>
    </citation>
    <scope>NUCLEOTIDE SEQUENCE</scope>
    <source>
        <strain evidence="2">KEN8</strain>
    </source>
</reference>
<gene>
    <name evidence="2" type="ORF">Scaly_2427100</name>
</gene>
<dbReference type="Pfam" id="PF05699">
    <property type="entry name" value="Dimer_Tnp_hAT"/>
    <property type="match status" value="1"/>
</dbReference>
<feature type="domain" description="HAT C-terminal dimerisation" evidence="1">
    <location>
        <begin position="1"/>
        <end position="48"/>
    </location>
</feature>
<sequence>MARDLLAIPITTVASEATFSAGSRVIDKYRASLTSDTVQVLMCGGDWLRKRFGVKKKPLFYVFRFLFKAGFLFNSSSSSSSARCERNNLSSSSTARVGARAHYISLELELELELDLYKLVSSSSSPDT</sequence>
<dbReference type="EMBL" id="JACGWM010000015">
    <property type="protein sequence ID" value="KAL0324600.1"/>
    <property type="molecule type" value="Genomic_DNA"/>
</dbReference>
<protein>
    <submittedName>
        <fullName evidence="2">AC transposase</fullName>
    </submittedName>
</protein>
<dbReference type="InterPro" id="IPR012337">
    <property type="entry name" value="RNaseH-like_sf"/>
</dbReference>
<dbReference type="GO" id="GO:0046983">
    <property type="term" value="F:protein dimerization activity"/>
    <property type="evidence" value="ECO:0007669"/>
    <property type="project" value="InterPro"/>
</dbReference>
<organism evidence="2">
    <name type="scientific">Sesamum calycinum</name>
    <dbReference type="NCBI Taxonomy" id="2727403"/>
    <lineage>
        <taxon>Eukaryota</taxon>
        <taxon>Viridiplantae</taxon>
        <taxon>Streptophyta</taxon>
        <taxon>Embryophyta</taxon>
        <taxon>Tracheophyta</taxon>
        <taxon>Spermatophyta</taxon>
        <taxon>Magnoliopsida</taxon>
        <taxon>eudicotyledons</taxon>
        <taxon>Gunneridae</taxon>
        <taxon>Pentapetalae</taxon>
        <taxon>asterids</taxon>
        <taxon>lamiids</taxon>
        <taxon>Lamiales</taxon>
        <taxon>Pedaliaceae</taxon>
        <taxon>Sesamum</taxon>
    </lineage>
</organism>
<proteinExistence type="predicted"/>
<comment type="caution">
    <text evidence="2">The sequence shown here is derived from an EMBL/GenBank/DDBJ whole genome shotgun (WGS) entry which is preliminary data.</text>
</comment>
<name>A0AAW2LZI5_9LAMI</name>
<evidence type="ECO:0000313" key="2">
    <source>
        <dbReference type="EMBL" id="KAL0324600.1"/>
    </source>
</evidence>
<dbReference type="PANTHER" id="PTHR23272:SF182">
    <property type="entry name" value="OS09G0381850 PROTEIN"/>
    <property type="match status" value="1"/>
</dbReference>
<dbReference type="PANTHER" id="PTHR23272">
    <property type="entry name" value="BED FINGER-RELATED"/>
    <property type="match status" value="1"/>
</dbReference>
<evidence type="ECO:0000259" key="1">
    <source>
        <dbReference type="Pfam" id="PF05699"/>
    </source>
</evidence>
<reference evidence="2" key="1">
    <citation type="submission" date="2020-06" db="EMBL/GenBank/DDBJ databases">
        <authorList>
            <person name="Li T."/>
            <person name="Hu X."/>
            <person name="Zhang T."/>
            <person name="Song X."/>
            <person name="Zhang H."/>
            <person name="Dai N."/>
            <person name="Sheng W."/>
            <person name="Hou X."/>
            <person name="Wei L."/>
        </authorList>
    </citation>
    <scope>NUCLEOTIDE SEQUENCE</scope>
    <source>
        <strain evidence="2">KEN8</strain>
        <tissue evidence="2">Leaf</tissue>
    </source>
</reference>
<dbReference type="AlphaFoldDB" id="A0AAW2LZI5"/>
<dbReference type="InterPro" id="IPR008906">
    <property type="entry name" value="HATC_C_dom"/>
</dbReference>